<keyword evidence="4" id="KW-0808">Transferase</keyword>
<reference evidence="9 10" key="1">
    <citation type="submission" date="2020-08" db="EMBL/GenBank/DDBJ databases">
        <title>Genome public.</title>
        <authorList>
            <person name="Liu C."/>
            <person name="Sun Q."/>
        </authorList>
    </citation>
    <scope>NUCLEOTIDE SEQUENCE [LARGE SCALE GENOMIC DNA]</scope>
    <source>
        <strain evidence="9 10">NSJ-6</strain>
    </source>
</reference>
<keyword evidence="10" id="KW-1185">Reference proteome</keyword>
<dbReference type="Proteomes" id="UP000596929">
    <property type="component" value="Unassembled WGS sequence"/>
</dbReference>
<dbReference type="Pfam" id="PF02302">
    <property type="entry name" value="PTS_IIB"/>
    <property type="match status" value="1"/>
</dbReference>
<proteinExistence type="predicted"/>
<evidence type="ECO:0000256" key="2">
    <source>
        <dbReference type="ARBA" id="ARBA00022553"/>
    </source>
</evidence>
<keyword evidence="3 9" id="KW-0762">Sugar transport</keyword>
<dbReference type="PANTHER" id="PTHR34581">
    <property type="entry name" value="PTS SYSTEM N,N'-DIACETYLCHITOBIOSE-SPECIFIC EIIB COMPONENT"/>
    <property type="match status" value="1"/>
</dbReference>
<dbReference type="InterPro" id="IPR051819">
    <property type="entry name" value="PTS_sugar-specific_EIIB"/>
</dbReference>
<evidence type="ECO:0000313" key="10">
    <source>
        <dbReference type="Proteomes" id="UP000596929"/>
    </source>
</evidence>
<dbReference type="InterPro" id="IPR003501">
    <property type="entry name" value="PTS_EIIB_2/3"/>
</dbReference>
<feature type="modified residue" description="Phosphocysteine; by EIIA" evidence="7">
    <location>
        <position position="8"/>
    </location>
</feature>
<organism evidence="9 10">
    <name type="scientific">Clostridium hominis</name>
    <dbReference type="NCBI Taxonomy" id="2763036"/>
    <lineage>
        <taxon>Bacteria</taxon>
        <taxon>Bacillati</taxon>
        <taxon>Bacillota</taxon>
        <taxon>Clostridia</taxon>
        <taxon>Eubacteriales</taxon>
        <taxon>Clostridiaceae</taxon>
        <taxon>Clostridium</taxon>
    </lineage>
</organism>
<name>A0ABR7DCN3_9CLOT</name>
<comment type="caution">
    <text evidence="9">The sequence shown here is derived from an EMBL/GenBank/DDBJ whole genome shotgun (WGS) entry which is preliminary data.</text>
</comment>
<keyword evidence="6" id="KW-0418">Kinase</keyword>
<evidence type="ECO:0000256" key="3">
    <source>
        <dbReference type="ARBA" id="ARBA00022597"/>
    </source>
</evidence>
<evidence type="ECO:0000256" key="5">
    <source>
        <dbReference type="ARBA" id="ARBA00022683"/>
    </source>
</evidence>
<dbReference type="InterPro" id="IPR013012">
    <property type="entry name" value="PTS_EIIB_3"/>
</dbReference>
<gene>
    <name evidence="9" type="ORF">H8S20_09650</name>
</gene>
<dbReference type="CDD" id="cd05564">
    <property type="entry name" value="PTS_IIB_chitobiose_lichenan"/>
    <property type="match status" value="1"/>
</dbReference>
<evidence type="ECO:0000313" key="9">
    <source>
        <dbReference type="EMBL" id="MBC5629156.1"/>
    </source>
</evidence>
<dbReference type="PANTHER" id="PTHR34581:SF2">
    <property type="entry name" value="PTS SYSTEM N,N'-DIACETYLCHITOBIOSE-SPECIFIC EIIB COMPONENT"/>
    <property type="match status" value="1"/>
</dbReference>
<evidence type="ECO:0000259" key="8">
    <source>
        <dbReference type="PROSITE" id="PS51100"/>
    </source>
</evidence>
<dbReference type="SUPFAM" id="SSF52794">
    <property type="entry name" value="PTS system IIB component-like"/>
    <property type="match status" value="1"/>
</dbReference>
<dbReference type="Gene3D" id="3.40.50.2300">
    <property type="match status" value="1"/>
</dbReference>
<dbReference type="EMBL" id="JACOOO010000016">
    <property type="protein sequence ID" value="MBC5629156.1"/>
    <property type="molecule type" value="Genomic_DNA"/>
</dbReference>
<evidence type="ECO:0000256" key="4">
    <source>
        <dbReference type="ARBA" id="ARBA00022679"/>
    </source>
</evidence>
<keyword evidence="5" id="KW-0598">Phosphotransferase system</keyword>
<keyword evidence="2" id="KW-0597">Phosphoprotein</keyword>
<dbReference type="RefSeq" id="WP_186859980.1">
    <property type="nucleotide sequence ID" value="NZ_JACOOO010000016.1"/>
</dbReference>
<sequence>MKRITLICGNGYSSSMLVIEMNKAADMLGVEVEIRAIAESRFQEFQYKTDVVLIGPQLGYILDDMSEKYKDRNLKISVINSVDYGMLNGMKVLKDALSM</sequence>
<protein>
    <submittedName>
        <fullName evidence="9">PTS sugar transporter subunit IIB</fullName>
    </submittedName>
</protein>
<feature type="domain" description="PTS EIIB type-3" evidence="8">
    <location>
        <begin position="1"/>
        <end position="99"/>
    </location>
</feature>
<accession>A0ABR7DCN3</accession>
<keyword evidence="1" id="KW-0813">Transport</keyword>
<evidence type="ECO:0000256" key="1">
    <source>
        <dbReference type="ARBA" id="ARBA00022448"/>
    </source>
</evidence>
<evidence type="ECO:0000256" key="7">
    <source>
        <dbReference type="PROSITE-ProRule" id="PRU00423"/>
    </source>
</evidence>
<evidence type="ECO:0000256" key="6">
    <source>
        <dbReference type="ARBA" id="ARBA00022777"/>
    </source>
</evidence>
<dbReference type="PROSITE" id="PS51100">
    <property type="entry name" value="PTS_EIIB_TYPE_3"/>
    <property type="match status" value="1"/>
</dbReference>
<dbReference type="InterPro" id="IPR036095">
    <property type="entry name" value="PTS_EIIB-like_sf"/>
</dbReference>